<dbReference type="InterPro" id="IPR050950">
    <property type="entry name" value="HTH-type_LysR_regulators"/>
</dbReference>
<dbReference type="Pfam" id="PF00126">
    <property type="entry name" value="HTH_1"/>
    <property type="match status" value="1"/>
</dbReference>
<evidence type="ECO:0000313" key="6">
    <source>
        <dbReference type="EMBL" id="TRL78715.1"/>
    </source>
</evidence>
<feature type="domain" description="HTH lysR-type" evidence="5">
    <location>
        <begin position="1"/>
        <end position="59"/>
    </location>
</feature>
<dbReference type="GO" id="GO:0003677">
    <property type="term" value="F:DNA binding"/>
    <property type="evidence" value="ECO:0007669"/>
    <property type="project" value="UniProtKB-KW"/>
</dbReference>
<organism evidence="6 7">
    <name type="scientific">Staphylococcus haemolyticus</name>
    <dbReference type="NCBI Taxonomy" id="1283"/>
    <lineage>
        <taxon>Bacteria</taxon>
        <taxon>Bacillati</taxon>
        <taxon>Bacillota</taxon>
        <taxon>Bacilli</taxon>
        <taxon>Bacillales</taxon>
        <taxon>Staphylococcaceae</taxon>
        <taxon>Staphylococcus</taxon>
    </lineage>
</organism>
<dbReference type="PROSITE" id="PS50931">
    <property type="entry name" value="HTH_LYSR"/>
    <property type="match status" value="1"/>
</dbReference>
<dbReference type="InterPro" id="IPR036388">
    <property type="entry name" value="WH-like_DNA-bd_sf"/>
</dbReference>
<comment type="similarity">
    <text evidence="1">Belongs to the LysR transcriptional regulatory family.</text>
</comment>
<evidence type="ECO:0000256" key="2">
    <source>
        <dbReference type="ARBA" id="ARBA00023015"/>
    </source>
</evidence>
<evidence type="ECO:0000259" key="5">
    <source>
        <dbReference type="PROSITE" id="PS50931"/>
    </source>
</evidence>
<gene>
    <name evidence="6" type="ORF">FNL11_03835</name>
</gene>
<dbReference type="SUPFAM" id="SSF46785">
    <property type="entry name" value="Winged helix' DNA-binding domain"/>
    <property type="match status" value="1"/>
</dbReference>
<dbReference type="GO" id="GO:0003700">
    <property type="term" value="F:DNA-binding transcription factor activity"/>
    <property type="evidence" value="ECO:0007669"/>
    <property type="project" value="InterPro"/>
</dbReference>
<dbReference type="Pfam" id="PF03466">
    <property type="entry name" value="LysR_substrate"/>
    <property type="match status" value="1"/>
</dbReference>
<protein>
    <submittedName>
        <fullName evidence="6">LysR family transcriptional regulator</fullName>
    </submittedName>
</protein>
<dbReference type="InterPro" id="IPR000847">
    <property type="entry name" value="LysR_HTH_N"/>
</dbReference>
<keyword evidence="4" id="KW-0804">Transcription</keyword>
<dbReference type="Gene3D" id="1.10.10.10">
    <property type="entry name" value="Winged helix-like DNA-binding domain superfamily/Winged helix DNA-binding domain"/>
    <property type="match status" value="1"/>
</dbReference>
<dbReference type="Gene3D" id="3.40.190.290">
    <property type="match status" value="1"/>
</dbReference>
<evidence type="ECO:0000256" key="4">
    <source>
        <dbReference type="ARBA" id="ARBA00023163"/>
    </source>
</evidence>
<evidence type="ECO:0000256" key="3">
    <source>
        <dbReference type="ARBA" id="ARBA00023125"/>
    </source>
</evidence>
<comment type="caution">
    <text evidence="6">The sequence shown here is derived from an EMBL/GenBank/DDBJ whole genome shotgun (WGS) entry which is preliminary data.</text>
</comment>
<dbReference type="GO" id="GO:0005829">
    <property type="term" value="C:cytosol"/>
    <property type="evidence" value="ECO:0007669"/>
    <property type="project" value="TreeGrafter"/>
</dbReference>
<reference evidence="6 7" key="1">
    <citation type="submission" date="2019-07" db="EMBL/GenBank/DDBJ databases">
        <title>Genome Sequencing and Assembly of Staphylococcus haemolyticus SDA2.</title>
        <authorList>
            <person name="Emmons C.B."/>
            <person name="Park C."/>
            <person name="Sevigny J.L."/>
            <person name="Andam C."/>
        </authorList>
    </citation>
    <scope>NUCLEOTIDE SEQUENCE [LARGE SCALE GENOMIC DNA]</scope>
    <source>
        <strain evidence="6 7">SDA2</strain>
    </source>
</reference>
<keyword evidence="2" id="KW-0805">Transcription regulation</keyword>
<dbReference type="PANTHER" id="PTHR30419">
    <property type="entry name" value="HTH-TYPE TRANSCRIPTIONAL REGULATOR YBHD"/>
    <property type="match status" value="1"/>
</dbReference>
<keyword evidence="3" id="KW-0238">DNA-binding</keyword>
<dbReference type="PRINTS" id="PR00039">
    <property type="entry name" value="HTHLYSR"/>
</dbReference>
<dbReference type="SUPFAM" id="SSF53850">
    <property type="entry name" value="Periplasmic binding protein-like II"/>
    <property type="match status" value="1"/>
</dbReference>
<dbReference type="Proteomes" id="UP000316594">
    <property type="component" value="Unassembled WGS sequence"/>
</dbReference>
<proteinExistence type="inferred from homology"/>
<accession>A0AB38PHX1</accession>
<dbReference type="CDD" id="cd05466">
    <property type="entry name" value="PBP2_LTTR_substrate"/>
    <property type="match status" value="1"/>
</dbReference>
<sequence>MTYKNKIQYLEAIQRYGSISHAAKHLYISQPYLSRYIKDVENDLGVTLINRDSNPLELTYSAERFLDYLHEIEDIDTQMRDELQTISNLKKGRIRIGVNPILATHTLYSILPKFIEHYPGVEIELVEEVAHRIEQIVSDQKVDIGVTILPLYTEDLSYDILYTENVYLALPPGHQLIEQARAHADDGEFPFHLLDNEKFILLKPEMTLRQLSNQNLNDYNVVPDVMMETVSVENALRLVNEGIAITFVPKSVKDMTSHRFNGAFVQLNPHHYYNRVVLAYKENDKKPLSRAAKTFIQMAKSGMKQDMN</sequence>
<evidence type="ECO:0000313" key="7">
    <source>
        <dbReference type="Proteomes" id="UP000316594"/>
    </source>
</evidence>
<dbReference type="AlphaFoldDB" id="A0AB38PHX1"/>
<evidence type="ECO:0000256" key="1">
    <source>
        <dbReference type="ARBA" id="ARBA00009437"/>
    </source>
</evidence>
<dbReference type="EMBL" id="VJMP01000002">
    <property type="protein sequence ID" value="TRL78715.1"/>
    <property type="molecule type" value="Genomic_DNA"/>
</dbReference>
<dbReference type="InterPro" id="IPR005119">
    <property type="entry name" value="LysR_subst-bd"/>
</dbReference>
<dbReference type="RefSeq" id="WP_107612246.1">
    <property type="nucleotide sequence ID" value="NZ_JAHCOB010000003.1"/>
</dbReference>
<dbReference type="InterPro" id="IPR036390">
    <property type="entry name" value="WH_DNA-bd_sf"/>
</dbReference>
<name>A0AB38PHX1_STAHA</name>